<evidence type="ECO:0000256" key="1">
    <source>
        <dbReference type="SAM" id="MobiDB-lite"/>
    </source>
</evidence>
<protein>
    <submittedName>
        <fullName evidence="2">Uncharacterized protein</fullName>
    </submittedName>
</protein>
<dbReference type="EMBL" id="OB794168">
    <property type="protein sequence ID" value="CAD7429671.1"/>
    <property type="molecule type" value="Genomic_DNA"/>
</dbReference>
<name>A0A7R9E918_9NEOP</name>
<dbReference type="AlphaFoldDB" id="A0A7R9E918"/>
<proteinExistence type="predicted"/>
<sequence length="72" mass="7952">MLRLVLKGCESKMLGLEVARVRCWVWREVRTLRLVLKGCKGKMLGLEESKDVKAGSQGLRGQDTGFGGKKGC</sequence>
<reference evidence="2" key="1">
    <citation type="submission" date="2020-11" db="EMBL/GenBank/DDBJ databases">
        <authorList>
            <person name="Tran Van P."/>
        </authorList>
    </citation>
    <scope>NUCLEOTIDE SEQUENCE</scope>
</reference>
<accession>A0A7R9E918</accession>
<feature type="region of interest" description="Disordered" evidence="1">
    <location>
        <begin position="52"/>
        <end position="72"/>
    </location>
</feature>
<organism evidence="2">
    <name type="scientific">Timema monikensis</name>
    <dbReference type="NCBI Taxonomy" id="170555"/>
    <lineage>
        <taxon>Eukaryota</taxon>
        <taxon>Metazoa</taxon>
        <taxon>Ecdysozoa</taxon>
        <taxon>Arthropoda</taxon>
        <taxon>Hexapoda</taxon>
        <taxon>Insecta</taxon>
        <taxon>Pterygota</taxon>
        <taxon>Neoptera</taxon>
        <taxon>Polyneoptera</taxon>
        <taxon>Phasmatodea</taxon>
        <taxon>Timematodea</taxon>
        <taxon>Timematoidea</taxon>
        <taxon>Timematidae</taxon>
        <taxon>Timema</taxon>
    </lineage>
</organism>
<evidence type="ECO:0000313" key="2">
    <source>
        <dbReference type="EMBL" id="CAD7429671.1"/>
    </source>
</evidence>
<gene>
    <name evidence="2" type="ORF">TMSB3V08_LOCUS6447</name>
</gene>